<dbReference type="Proteomes" id="UP000198287">
    <property type="component" value="Unassembled WGS sequence"/>
</dbReference>
<dbReference type="SUPFAM" id="SSF57625">
    <property type="entry name" value="Invertebrate chitin-binding proteins"/>
    <property type="match status" value="1"/>
</dbReference>
<dbReference type="Gene3D" id="2.170.140.10">
    <property type="entry name" value="Chitin binding domain"/>
    <property type="match status" value="1"/>
</dbReference>
<dbReference type="InterPro" id="IPR002557">
    <property type="entry name" value="Chitin-bd_dom"/>
</dbReference>
<reference evidence="2 3" key="1">
    <citation type="submission" date="2015-12" db="EMBL/GenBank/DDBJ databases">
        <title>The genome of Folsomia candida.</title>
        <authorList>
            <person name="Faddeeva A."/>
            <person name="Derks M.F."/>
            <person name="Anvar Y."/>
            <person name="Smit S."/>
            <person name="Van Straalen N."/>
            <person name="Roelofs D."/>
        </authorList>
    </citation>
    <scope>NUCLEOTIDE SEQUENCE [LARGE SCALE GENOMIC DNA]</scope>
    <source>
        <strain evidence="2 3">VU population</strain>
        <tissue evidence="2">Whole body</tissue>
    </source>
</reference>
<keyword evidence="3" id="KW-1185">Reference proteome</keyword>
<dbReference type="PROSITE" id="PS50940">
    <property type="entry name" value="CHIT_BIND_II"/>
    <property type="match status" value="1"/>
</dbReference>
<organism evidence="2 3">
    <name type="scientific">Folsomia candida</name>
    <name type="common">Springtail</name>
    <dbReference type="NCBI Taxonomy" id="158441"/>
    <lineage>
        <taxon>Eukaryota</taxon>
        <taxon>Metazoa</taxon>
        <taxon>Ecdysozoa</taxon>
        <taxon>Arthropoda</taxon>
        <taxon>Hexapoda</taxon>
        <taxon>Collembola</taxon>
        <taxon>Entomobryomorpha</taxon>
        <taxon>Isotomoidea</taxon>
        <taxon>Isotomidae</taxon>
        <taxon>Proisotominae</taxon>
        <taxon>Folsomia</taxon>
    </lineage>
</organism>
<evidence type="ECO:0000313" key="3">
    <source>
        <dbReference type="Proteomes" id="UP000198287"/>
    </source>
</evidence>
<sequence length="337" mass="37658">MLPSTNSFNNIFCEIDTKMGELLSHRVTLLIVAVCCIADFLGCVTGQEICRDGERYSPHSECKFYWDCNSGGDPILRECPADLFWDVGITACNLPENVPECVGGTRPPIMTTTTPTTTRRPTAAPCNGQCCIDDVYYGLSGPLNVTFDPILQMDEGSTFSNLYTHGVSTIQFLCLFGINGGGGQINRVAHDFYFQGDYDIRGYLDMYPFASSCLPSGNFSGTGVATFEVQNLIWVAATTHYFNINTGEVILRNLTMYISFDRVYLDLGPNFRINGSPVDWEAFNANLHSCFHTEFNQYKGEIETKLMSAINDRFAQFNLYEIIEFLFEGSCPRCYPI</sequence>
<dbReference type="GO" id="GO:0008061">
    <property type="term" value="F:chitin binding"/>
    <property type="evidence" value="ECO:0007669"/>
    <property type="project" value="InterPro"/>
</dbReference>
<dbReference type="InterPro" id="IPR036508">
    <property type="entry name" value="Chitin-bd_dom_sf"/>
</dbReference>
<dbReference type="OrthoDB" id="6750620at2759"/>
<evidence type="ECO:0000313" key="2">
    <source>
        <dbReference type="EMBL" id="OXA39718.1"/>
    </source>
</evidence>
<dbReference type="Pfam" id="PF01607">
    <property type="entry name" value="CBM_14"/>
    <property type="match status" value="1"/>
</dbReference>
<accession>A0A226D4G0</accession>
<dbReference type="EMBL" id="LNIX01000037">
    <property type="protein sequence ID" value="OXA39718.1"/>
    <property type="molecule type" value="Genomic_DNA"/>
</dbReference>
<dbReference type="SMART" id="SM00494">
    <property type="entry name" value="ChtBD2"/>
    <property type="match status" value="1"/>
</dbReference>
<gene>
    <name evidence="2" type="ORF">Fcan01_25547</name>
</gene>
<feature type="domain" description="Chitin-binding type-2" evidence="1">
    <location>
        <begin position="47"/>
        <end position="103"/>
    </location>
</feature>
<dbReference type="AlphaFoldDB" id="A0A226D4G0"/>
<evidence type="ECO:0000259" key="1">
    <source>
        <dbReference type="PROSITE" id="PS50940"/>
    </source>
</evidence>
<name>A0A226D4G0_FOLCA</name>
<dbReference type="GO" id="GO:0005576">
    <property type="term" value="C:extracellular region"/>
    <property type="evidence" value="ECO:0007669"/>
    <property type="project" value="InterPro"/>
</dbReference>
<proteinExistence type="predicted"/>
<protein>
    <submittedName>
        <fullName evidence="2">Putative chitinase 3</fullName>
    </submittedName>
</protein>
<comment type="caution">
    <text evidence="2">The sequence shown here is derived from an EMBL/GenBank/DDBJ whole genome shotgun (WGS) entry which is preliminary data.</text>
</comment>